<evidence type="ECO:0000313" key="12">
    <source>
        <dbReference type="Proteomes" id="UP001549164"/>
    </source>
</evidence>
<dbReference type="CDD" id="cd11733">
    <property type="entry name" value="ASKHA_NBD_HSP70_HSPA9"/>
    <property type="match status" value="1"/>
</dbReference>
<feature type="compositionally biased region" description="Polar residues" evidence="10">
    <location>
        <begin position="533"/>
        <end position="543"/>
    </location>
</feature>
<reference evidence="11 12" key="1">
    <citation type="submission" date="2024-06" db="EMBL/GenBank/DDBJ databases">
        <title>Genomic Encyclopedia of Type Strains, Phase IV (KMG-IV): sequencing the most valuable type-strain genomes for metagenomic binning, comparative biology and taxonomic classification.</title>
        <authorList>
            <person name="Goeker M."/>
        </authorList>
    </citation>
    <scope>NUCLEOTIDE SEQUENCE [LARGE SCALE GENOMIC DNA]</scope>
    <source>
        <strain evidence="11 12">DSM 28102</strain>
    </source>
</reference>
<dbReference type="InterPro" id="IPR013126">
    <property type="entry name" value="Hsp_70_fam"/>
</dbReference>
<dbReference type="Pfam" id="PF00012">
    <property type="entry name" value="HSP70"/>
    <property type="match status" value="1"/>
</dbReference>
<evidence type="ECO:0000313" key="11">
    <source>
        <dbReference type="EMBL" id="MET3598379.1"/>
    </source>
</evidence>
<feature type="compositionally biased region" description="Basic and acidic residues" evidence="10">
    <location>
        <begin position="511"/>
        <end position="528"/>
    </location>
</feature>
<dbReference type="SUPFAM" id="SSF100934">
    <property type="entry name" value="Heat shock protein 70kD (HSP70), C-terminal subdomain"/>
    <property type="match status" value="1"/>
</dbReference>
<feature type="region of interest" description="Disordered" evidence="10">
    <location>
        <begin position="511"/>
        <end position="555"/>
    </location>
</feature>
<keyword evidence="3 7" id="KW-0597">Phosphoprotein</keyword>
<feature type="region of interest" description="Disordered" evidence="10">
    <location>
        <begin position="600"/>
        <end position="641"/>
    </location>
</feature>
<dbReference type="SUPFAM" id="SSF53067">
    <property type="entry name" value="Actin-like ATPase domain"/>
    <property type="match status" value="2"/>
</dbReference>
<evidence type="ECO:0000256" key="9">
    <source>
        <dbReference type="SAM" id="Coils"/>
    </source>
</evidence>
<sequence>MAKVIGIDLGTTNSCIAIMDGKDAKVIENAEGARTTPSMVAFTDDGERLVGQPAKRQAVTNPTNTLFAVKRLIGRRFEDPTVTKDKGLVPYGIVKGDNGDAWVEAAGNSYSPSQISAMVLQKMKETAEGYLGEKVEQAVITVPAYFNDAQRQATKDAGKIAGLEVLRIINEPTAAALAYGLDKNEGKTIAVYDLGGGTFDVSILEIGDGVFEVKSTNGDTFLGGEDFDMRLVEYLADEFKKENGIDLKADKLALQRLKEAAEKAKIELSSAQQTEVNLPFITADATGPKHLTLKLTRAKFETLVADLVKRTVGPCQAALKDAGVSASEIDEVVLVGGMSRMPKVQETVKQLFGKDPHKGVNPDEVVALGAAIQGGVLQGDVKDVLLLDVTPLSLGIETLGGVFTRLIDRNTTIPTKKSQTFSTAEDNQSAVTIRVAQGEREMAADNKMLGQFDLVGIPPAPRGVPQIEVTFDIDANGIVNVSAKDKGTGKEHQIRIQASGGLSDSDIEQMVKDAESHAEEDKKRRAGVEAKNQAESLIHSTESSLEEHGDKVSEEDRTAIKTAIEELKTAVAAEEPDGNDIQAKTQTLMEVSMKLGQAVYEAQQAEESEAASADAAKDAESDVVDADFEDVSDDDDNKKSA</sequence>
<feature type="coiled-coil region" evidence="9">
    <location>
        <begin position="247"/>
        <end position="274"/>
    </location>
</feature>
<accession>A0ABV2I6I9</accession>
<dbReference type="InterPro" id="IPR029047">
    <property type="entry name" value="HSP70_peptide-bd_sf"/>
</dbReference>
<keyword evidence="12" id="KW-1185">Reference proteome</keyword>
<dbReference type="PROSITE" id="PS00329">
    <property type="entry name" value="HSP70_2"/>
    <property type="match status" value="1"/>
</dbReference>
<comment type="function">
    <text evidence="7">Acts as a chaperone.</text>
</comment>
<dbReference type="InterPro" id="IPR012725">
    <property type="entry name" value="Chaperone_DnaK"/>
</dbReference>
<dbReference type="EMBL" id="JBEPLY010000001">
    <property type="protein sequence ID" value="MET3598379.1"/>
    <property type="molecule type" value="Genomic_DNA"/>
</dbReference>
<dbReference type="PANTHER" id="PTHR19375">
    <property type="entry name" value="HEAT SHOCK PROTEIN 70KDA"/>
    <property type="match status" value="1"/>
</dbReference>
<keyword evidence="4 7" id="KW-0547">Nucleotide-binding</keyword>
<dbReference type="InterPro" id="IPR043129">
    <property type="entry name" value="ATPase_NBD"/>
</dbReference>
<dbReference type="Gene3D" id="3.90.640.10">
    <property type="entry name" value="Actin, Chain A, domain 4"/>
    <property type="match status" value="1"/>
</dbReference>
<dbReference type="SUPFAM" id="SSF100920">
    <property type="entry name" value="Heat shock protein 70kD (HSP70), peptide-binding domain"/>
    <property type="match status" value="1"/>
</dbReference>
<organism evidence="11 12">
    <name type="scientific">Martelella mangrovi</name>
    <dbReference type="NCBI Taxonomy" id="1397477"/>
    <lineage>
        <taxon>Bacteria</taxon>
        <taxon>Pseudomonadati</taxon>
        <taxon>Pseudomonadota</taxon>
        <taxon>Alphaproteobacteria</taxon>
        <taxon>Hyphomicrobiales</taxon>
        <taxon>Aurantimonadaceae</taxon>
        <taxon>Martelella</taxon>
    </lineage>
</organism>
<dbReference type="NCBIfam" id="NF001413">
    <property type="entry name" value="PRK00290.1"/>
    <property type="match status" value="1"/>
</dbReference>
<evidence type="ECO:0000256" key="3">
    <source>
        <dbReference type="ARBA" id="ARBA00022553"/>
    </source>
</evidence>
<evidence type="ECO:0000256" key="1">
    <source>
        <dbReference type="ARBA" id="ARBA00007381"/>
    </source>
</evidence>
<dbReference type="PRINTS" id="PR00301">
    <property type="entry name" value="HEATSHOCK70"/>
</dbReference>
<name>A0ABV2I6I9_9HYPH</name>
<protein>
    <recommendedName>
        <fullName evidence="2 7">Chaperone protein DnaK</fullName>
    </recommendedName>
    <alternativeName>
        <fullName evidence="7">HSP70</fullName>
    </alternativeName>
    <alternativeName>
        <fullName evidence="7">Heat shock 70 kDa protein</fullName>
    </alternativeName>
    <alternativeName>
        <fullName evidence="7">Heat shock protein 70</fullName>
    </alternativeName>
</protein>
<dbReference type="NCBIfam" id="NF003520">
    <property type="entry name" value="PRK05183.1"/>
    <property type="match status" value="1"/>
</dbReference>
<evidence type="ECO:0000256" key="7">
    <source>
        <dbReference type="HAMAP-Rule" id="MF_00332"/>
    </source>
</evidence>
<evidence type="ECO:0000256" key="8">
    <source>
        <dbReference type="RuleBase" id="RU003322"/>
    </source>
</evidence>
<gene>
    <name evidence="7" type="primary">dnaK</name>
    <name evidence="11" type="ORF">ABID12_000300</name>
</gene>
<dbReference type="Proteomes" id="UP001549164">
    <property type="component" value="Unassembled WGS sequence"/>
</dbReference>
<evidence type="ECO:0000256" key="2">
    <source>
        <dbReference type="ARBA" id="ARBA00014415"/>
    </source>
</evidence>
<keyword evidence="5 7" id="KW-0067">ATP-binding</keyword>
<evidence type="ECO:0000256" key="5">
    <source>
        <dbReference type="ARBA" id="ARBA00022840"/>
    </source>
</evidence>
<keyword evidence="6 7" id="KW-0346">Stress response</keyword>
<evidence type="ECO:0000256" key="10">
    <source>
        <dbReference type="SAM" id="MobiDB-lite"/>
    </source>
</evidence>
<keyword evidence="9" id="KW-0175">Coiled coil</keyword>
<proteinExistence type="evidence at transcript level"/>
<dbReference type="NCBIfam" id="TIGR02350">
    <property type="entry name" value="prok_dnaK"/>
    <property type="match status" value="1"/>
</dbReference>
<dbReference type="InterPro" id="IPR018181">
    <property type="entry name" value="Heat_shock_70_CS"/>
</dbReference>
<keyword evidence="7" id="KW-0143">Chaperone</keyword>
<comment type="caution">
    <text evidence="11">The sequence shown here is derived from an EMBL/GenBank/DDBJ whole genome shotgun (WGS) entry which is preliminary data.</text>
</comment>
<dbReference type="Gene3D" id="3.30.420.40">
    <property type="match status" value="2"/>
</dbReference>
<comment type="similarity">
    <text evidence="1 7 8">Belongs to the heat shock protein 70 family.</text>
</comment>
<feature type="compositionally biased region" description="Basic and acidic residues" evidence="10">
    <location>
        <begin position="545"/>
        <end position="555"/>
    </location>
</feature>
<feature type="modified residue" description="Phosphothreonine; by autocatalysis" evidence="7">
    <location>
        <position position="198"/>
    </location>
</feature>
<dbReference type="PROSITE" id="PS01036">
    <property type="entry name" value="HSP70_3"/>
    <property type="match status" value="1"/>
</dbReference>
<dbReference type="HAMAP" id="MF_00332">
    <property type="entry name" value="DnaK"/>
    <property type="match status" value="1"/>
</dbReference>
<evidence type="ECO:0000256" key="4">
    <source>
        <dbReference type="ARBA" id="ARBA00022741"/>
    </source>
</evidence>
<dbReference type="PROSITE" id="PS00297">
    <property type="entry name" value="HSP70_1"/>
    <property type="match status" value="1"/>
</dbReference>
<comment type="induction">
    <text evidence="7">By stress conditions e.g. heat shock.</text>
</comment>
<dbReference type="Gene3D" id="1.20.1270.10">
    <property type="match status" value="1"/>
</dbReference>
<dbReference type="InterPro" id="IPR029048">
    <property type="entry name" value="HSP70_C_sf"/>
</dbReference>
<evidence type="ECO:0000256" key="6">
    <source>
        <dbReference type="ARBA" id="ARBA00023016"/>
    </source>
</evidence>
<dbReference type="RefSeq" id="WP_354432813.1">
    <property type="nucleotide sequence ID" value="NZ_JBEPLY010000001.1"/>
</dbReference>
<feature type="compositionally biased region" description="Acidic residues" evidence="10">
    <location>
        <begin position="621"/>
        <end position="635"/>
    </location>
</feature>
<dbReference type="Gene3D" id="2.60.34.10">
    <property type="entry name" value="Substrate Binding Domain Of DNAk, Chain A, domain 1"/>
    <property type="match status" value="1"/>
</dbReference>